<organism evidence="2 3">
    <name type="scientific">Phyllosticta paracitricarpa</name>
    <dbReference type="NCBI Taxonomy" id="2016321"/>
    <lineage>
        <taxon>Eukaryota</taxon>
        <taxon>Fungi</taxon>
        <taxon>Dikarya</taxon>
        <taxon>Ascomycota</taxon>
        <taxon>Pezizomycotina</taxon>
        <taxon>Dothideomycetes</taxon>
        <taxon>Dothideomycetes incertae sedis</taxon>
        <taxon>Botryosphaeriales</taxon>
        <taxon>Phyllostictaceae</taxon>
        <taxon>Phyllosticta</taxon>
    </lineage>
</organism>
<name>A0ABR1MXA8_9PEZI</name>
<protein>
    <submittedName>
        <fullName evidence="2">Uncharacterized protein</fullName>
    </submittedName>
</protein>
<evidence type="ECO:0000256" key="1">
    <source>
        <dbReference type="SAM" id="Phobius"/>
    </source>
</evidence>
<dbReference type="EMBL" id="JBBPBF010000035">
    <property type="protein sequence ID" value="KAK7607579.1"/>
    <property type="molecule type" value="Genomic_DNA"/>
</dbReference>
<keyword evidence="1" id="KW-0472">Membrane</keyword>
<accession>A0ABR1MXA8</accession>
<evidence type="ECO:0000313" key="2">
    <source>
        <dbReference type="EMBL" id="KAK7607579.1"/>
    </source>
</evidence>
<sequence length="216" mass="23212">MCPVCGACQLPRSLASSLPSPYVPSSLRLLLLLLHLLLLLPLPLLLLFFPCHHPRRAEHMTVHAMRQGFPITTSKSSPNTSPPSTGRCASFCSVGSARHGLSLPLLASSPLARRPVQPSPAQPVERAAANFALQKQRPRLCEPRGLPCVLESHHQPCRLCPSGNGSRRPCPPILQGYLTRPTPAAPSTDSKLDYAPFPSERSPLAGMTKSISCGLV</sequence>
<keyword evidence="1" id="KW-0812">Transmembrane</keyword>
<dbReference type="Proteomes" id="UP001367316">
    <property type="component" value="Unassembled WGS sequence"/>
</dbReference>
<gene>
    <name evidence="2" type="ORF">JOL62DRAFT_264839</name>
</gene>
<reference evidence="2 3" key="1">
    <citation type="submission" date="2024-04" db="EMBL/GenBank/DDBJ databases">
        <title>Phyllosticta paracitricarpa is synonymous to the EU quarantine fungus P. citricarpa based on phylogenomic analyses.</title>
        <authorList>
            <consortium name="Lawrence Berkeley National Laboratory"/>
            <person name="Van ingen-buijs V.A."/>
            <person name="Van westerhoven A.C."/>
            <person name="Haridas S."/>
            <person name="Skiadas P."/>
            <person name="Martin F."/>
            <person name="Groenewald J.Z."/>
            <person name="Crous P.W."/>
            <person name="Seidl M.F."/>
        </authorList>
    </citation>
    <scope>NUCLEOTIDE SEQUENCE [LARGE SCALE GENOMIC DNA]</scope>
    <source>
        <strain evidence="2 3">CBS 141358</strain>
    </source>
</reference>
<proteinExistence type="predicted"/>
<keyword evidence="1" id="KW-1133">Transmembrane helix</keyword>
<evidence type="ECO:0000313" key="3">
    <source>
        <dbReference type="Proteomes" id="UP001367316"/>
    </source>
</evidence>
<keyword evidence="3" id="KW-1185">Reference proteome</keyword>
<feature type="transmembrane region" description="Helical" evidence="1">
    <location>
        <begin position="25"/>
        <end position="49"/>
    </location>
</feature>
<comment type="caution">
    <text evidence="2">The sequence shown here is derived from an EMBL/GenBank/DDBJ whole genome shotgun (WGS) entry which is preliminary data.</text>
</comment>